<evidence type="ECO:0000313" key="4">
    <source>
        <dbReference type="Proteomes" id="UP001175228"/>
    </source>
</evidence>
<feature type="transmembrane region" description="Helical" evidence="2">
    <location>
        <begin position="155"/>
        <end position="176"/>
    </location>
</feature>
<feature type="region of interest" description="Disordered" evidence="1">
    <location>
        <begin position="51"/>
        <end position="100"/>
    </location>
</feature>
<reference evidence="3" key="1">
    <citation type="submission" date="2023-06" db="EMBL/GenBank/DDBJ databases">
        <authorList>
            <consortium name="Lawrence Berkeley National Laboratory"/>
            <person name="Ahrendt S."/>
            <person name="Sahu N."/>
            <person name="Indic B."/>
            <person name="Wong-Bajracharya J."/>
            <person name="Merenyi Z."/>
            <person name="Ke H.-M."/>
            <person name="Monk M."/>
            <person name="Kocsube S."/>
            <person name="Drula E."/>
            <person name="Lipzen A."/>
            <person name="Balint B."/>
            <person name="Henrissat B."/>
            <person name="Andreopoulos B."/>
            <person name="Martin F.M."/>
            <person name="Harder C.B."/>
            <person name="Rigling D."/>
            <person name="Ford K.L."/>
            <person name="Foster G.D."/>
            <person name="Pangilinan J."/>
            <person name="Papanicolaou A."/>
            <person name="Barry K."/>
            <person name="LaButti K."/>
            <person name="Viragh M."/>
            <person name="Koriabine M."/>
            <person name="Yan M."/>
            <person name="Riley R."/>
            <person name="Champramary S."/>
            <person name="Plett K.L."/>
            <person name="Tsai I.J."/>
            <person name="Slot J."/>
            <person name="Sipos G."/>
            <person name="Plett J."/>
            <person name="Nagy L.G."/>
            <person name="Grigoriev I.V."/>
        </authorList>
    </citation>
    <scope>NUCLEOTIDE SEQUENCE</scope>
    <source>
        <strain evidence="3">HWK02</strain>
    </source>
</reference>
<evidence type="ECO:0000256" key="1">
    <source>
        <dbReference type="SAM" id="MobiDB-lite"/>
    </source>
</evidence>
<keyword evidence="2" id="KW-0472">Membrane</keyword>
<evidence type="ECO:0000313" key="3">
    <source>
        <dbReference type="EMBL" id="KAK0504062.1"/>
    </source>
</evidence>
<proteinExistence type="predicted"/>
<evidence type="ECO:0000256" key="2">
    <source>
        <dbReference type="SAM" id="Phobius"/>
    </source>
</evidence>
<gene>
    <name evidence="3" type="ORF">EDD18DRAFT_1131857</name>
</gene>
<feature type="compositionally biased region" description="Low complexity" evidence="1">
    <location>
        <begin position="69"/>
        <end position="98"/>
    </location>
</feature>
<protein>
    <submittedName>
        <fullName evidence="3">Uncharacterized protein</fullName>
    </submittedName>
</protein>
<organism evidence="3 4">
    <name type="scientific">Armillaria luteobubalina</name>
    <dbReference type="NCBI Taxonomy" id="153913"/>
    <lineage>
        <taxon>Eukaryota</taxon>
        <taxon>Fungi</taxon>
        <taxon>Dikarya</taxon>
        <taxon>Basidiomycota</taxon>
        <taxon>Agaricomycotina</taxon>
        <taxon>Agaricomycetes</taxon>
        <taxon>Agaricomycetidae</taxon>
        <taxon>Agaricales</taxon>
        <taxon>Marasmiineae</taxon>
        <taxon>Physalacriaceae</taxon>
        <taxon>Armillaria</taxon>
    </lineage>
</organism>
<dbReference type="Proteomes" id="UP001175228">
    <property type="component" value="Unassembled WGS sequence"/>
</dbReference>
<dbReference type="AlphaFoldDB" id="A0AA39QJH1"/>
<keyword evidence="2" id="KW-0812">Transmembrane</keyword>
<sequence length="192" mass="21240">MITRPVLMMKRSAQSIFKAKKPNQGYESDIMTVKQLDDVFSLHPLSEYSRYPTESFPNSRRKLTRKGYSDTSLSSESSSSVYGQSQSSSASSTIVSDSPQARSVLSNSDLSEQSRTPSAESLNLKPVQSLLPAFVSSAVLVSSENAIYANNYQGGLKWVVMMLMIIIMGLVIGFYYDDIKDMIVSLSSYLLQ</sequence>
<comment type="caution">
    <text evidence="3">The sequence shown here is derived from an EMBL/GenBank/DDBJ whole genome shotgun (WGS) entry which is preliminary data.</text>
</comment>
<name>A0AA39QJH1_9AGAR</name>
<accession>A0AA39QJH1</accession>
<keyword evidence="2" id="KW-1133">Transmembrane helix</keyword>
<keyword evidence="4" id="KW-1185">Reference proteome</keyword>
<dbReference type="EMBL" id="JAUEPU010000003">
    <property type="protein sequence ID" value="KAK0504062.1"/>
    <property type="molecule type" value="Genomic_DNA"/>
</dbReference>